<comment type="caution">
    <text evidence="1">The sequence shown here is derived from an EMBL/GenBank/DDBJ whole genome shotgun (WGS) entry which is preliminary data.</text>
</comment>
<organism evidence="1">
    <name type="scientific">bioreactor metagenome</name>
    <dbReference type="NCBI Taxonomy" id="1076179"/>
    <lineage>
        <taxon>unclassified sequences</taxon>
        <taxon>metagenomes</taxon>
        <taxon>ecological metagenomes</taxon>
    </lineage>
</organism>
<dbReference type="EMBL" id="VSSQ01081495">
    <property type="protein sequence ID" value="MPN30396.1"/>
    <property type="molecule type" value="Genomic_DNA"/>
</dbReference>
<proteinExistence type="predicted"/>
<reference evidence="1" key="1">
    <citation type="submission" date="2019-08" db="EMBL/GenBank/DDBJ databases">
        <authorList>
            <person name="Kucharzyk K."/>
            <person name="Murdoch R.W."/>
            <person name="Higgins S."/>
            <person name="Loffler F."/>
        </authorList>
    </citation>
    <scope>NUCLEOTIDE SEQUENCE</scope>
</reference>
<sequence>MLLRRPVEGGGDDLPVDGARHIGHLFRALVYEQHHEDDLRVVCGYGVREVLEERRLSGLRRRYDQSALPLADRREYVDDARRYLLAVSLKFKFFCREYRRQRLKMRTASRRLGVGEVDVLHAEQGFVMLLILRRTDDAPHDVAVAQAETPYL</sequence>
<name>A0A645GVV7_9ZZZZ</name>
<accession>A0A645GVV7</accession>
<gene>
    <name evidence="1" type="ORF">SDC9_177867</name>
</gene>
<dbReference type="AlphaFoldDB" id="A0A645GVV7"/>
<protein>
    <submittedName>
        <fullName evidence="1">Uncharacterized protein</fullName>
    </submittedName>
</protein>
<evidence type="ECO:0000313" key="1">
    <source>
        <dbReference type="EMBL" id="MPN30396.1"/>
    </source>
</evidence>